<evidence type="ECO:0000256" key="8">
    <source>
        <dbReference type="SAM" id="MobiDB-lite"/>
    </source>
</evidence>
<feature type="transmembrane region" description="Helical" evidence="9">
    <location>
        <begin position="1120"/>
        <end position="1141"/>
    </location>
</feature>
<reference evidence="10 11" key="1">
    <citation type="journal article" date="2018" name="Sci. Rep.">
        <title>Genomic signatures of local adaptation to the degree of environmental predictability in rotifers.</title>
        <authorList>
            <person name="Franch-Gras L."/>
            <person name="Hahn C."/>
            <person name="Garcia-Roger E.M."/>
            <person name="Carmona M.J."/>
            <person name="Serra M."/>
            <person name="Gomez A."/>
        </authorList>
    </citation>
    <scope>NUCLEOTIDE SEQUENCE [LARGE SCALE GENOMIC DNA]</scope>
    <source>
        <strain evidence="10">HYR1</strain>
    </source>
</reference>
<protein>
    <submittedName>
        <fullName evidence="10">Dorsal-ventral patterning tolloid 1</fullName>
    </submittedName>
</protein>
<dbReference type="InterPro" id="IPR050685">
    <property type="entry name" value="LDLR"/>
</dbReference>
<proteinExistence type="predicted"/>
<keyword evidence="4 9" id="KW-1133">Transmembrane helix</keyword>
<keyword evidence="2 9" id="KW-0812">Transmembrane</keyword>
<evidence type="ECO:0000256" key="6">
    <source>
        <dbReference type="ARBA" id="ARBA00023157"/>
    </source>
</evidence>
<dbReference type="PANTHER" id="PTHR24270">
    <property type="entry name" value="LOW-DENSITY LIPOPROTEIN RECEPTOR-RELATED"/>
    <property type="match status" value="1"/>
</dbReference>
<feature type="region of interest" description="Disordered" evidence="8">
    <location>
        <begin position="1155"/>
        <end position="1182"/>
    </location>
</feature>
<feature type="non-terminal residue" evidence="10">
    <location>
        <position position="1"/>
    </location>
</feature>
<dbReference type="SUPFAM" id="SSF49854">
    <property type="entry name" value="Spermadhesin, CUB domain"/>
    <property type="match status" value="1"/>
</dbReference>
<keyword evidence="5 9" id="KW-0472">Membrane</keyword>
<comment type="caution">
    <text evidence="7">Lacks conserved residue(s) required for the propagation of feature annotation.</text>
</comment>
<evidence type="ECO:0000256" key="1">
    <source>
        <dbReference type="ARBA" id="ARBA00004167"/>
    </source>
</evidence>
<accession>A0A3M7SKX3</accession>
<comment type="subcellular location">
    <subcellularLocation>
        <location evidence="1">Membrane</location>
        <topology evidence="1">Single-pass membrane protein</topology>
    </subcellularLocation>
</comment>
<dbReference type="SMART" id="SM00192">
    <property type="entry name" value="LDLa"/>
    <property type="match status" value="2"/>
</dbReference>
<evidence type="ECO:0000256" key="7">
    <source>
        <dbReference type="PROSITE-ProRule" id="PRU00124"/>
    </source>
</evidence>
<dbReference type="GO" id="GO:0016192">
    <property type="term" value="P:vesicle-mediated transport"/>
    <property type="evidence" value="ECO:0007669"/>
    <property type="project" value="UniProtKB-ARBA"/>
</dbReference>
<organism evidence="10 11">
    <name type="scientific">Brachionus plicatilis</name>
    <name type="common">Marine rotifer</name>
    <name type="synonym">Brachionus muelleri</name>
    <dbReference type="NCBI Taxonomy" id="10195"/>
    <lineage>
        <taxon>Eukaryota</taxon>
        <taxon>Metazoa</taxon>
        <taxon>Spiralia</taxon>
        <taxon>Gnathifera</taxon>
        <taxon>Rotifera</taxon>
        <taxon>Eurotatoria</taxon>
        <taxon>Monogononta</taxon>
        <taxon>Pseudotrocha</taxon>
        <taxon>Ploima</taxon>
        <taxon>Brachionidae</taxon>
        <taxon>Brachionus</taxon>
    </lineage>
</organism>
<dbReference type="InterPro" id="IPR035914">
    <property type="entry name" value="Sperma_CUB_dom_sf"/>
</dbReference>
<dbReference type="InterPro" id="IPR002172">
    <property type="entry name" value="LDrepeatLR_classA_rpt"/>
</dbReference>
<feature type="compositionally biased region" description="Polar residues" evidence="8">
    <location>
        <begin position="1159"/>
        <end position="1182"/>
    </location>
</feature>
<evidence type="ECO:0000256" key="3">
    <source>
        <dbReference type="ARBA" id="ARBA00022737"/>
    </source>
</evidence>
<keyword evidence="11" id="KW-1185">Reference proteome</keyword>
<keyword evidence="6 7" id="KW-1015">Disulfide bond</keyword>
<dbReference type="Gene3D" id="2.60.120.290">
    <property type="entry name" value="Spermadhesin, CUB domain"/>
    <property type="match status" value="1"/>
</dbReference>
<dbReference type="PROSITE" id="PS50068">
    <property type="entry name" value="LDLRA_2"/>
    <property type="match status" value="1"/>
</dbReference>
<gene>
    <name evidence="10" type="ORF">BpHYR1_007040</name>
</gene>
<dbReference type="STRING" id="10195.A0A3M7SKX3"/>
<dbReference type="InterPro" id="IPR036055">
    <property type="entry name" value="LDL_receptor-like_sf"/>
</dbReference>
<evidence type="ECO:0000256" key="4">
    <source>
        <dbReference type="ARBA" id="ARBA00022989"/>
    </source>
</evidence>
<dbReference type="AlphaFoldDB" id="A0A3M7SKX3"/>
<comment type="caution">
    <text evidence="10">The sequence shown here is derived from an EMBL/GenBank/DDBJ whole genome shotgun (WGS) entry which is preliminary data.</text>
</comment>
<dbReference type="CDD" id="cd00112">
    <property type="entry name" value="LDLa"/>
    <property type="match status" value="1"/>
</dbReference>
<evidence type="ECO:0000313" key="11">
    <source>
        <dbReference type="Proteomes" id="UP000276133"/>
    </source>
</evidence>
<feature type="transmembrane region" description="Helical" evidence="9">
    <location>
        <begin position="12"/>
        <end position="32"/>
    </location>
</feature>
<sequence>RISIESNENLNANGLMLSLNCIAFIPIFVFLLNTPRTQELLIKPKRNINCTNGVEFKCKTHFKCISKKQVCDGYQDCPDKSDEAECNWCNQTFTNQEKSRLLVPSPNMFTNCYYKIINLNPQMITGIRIRKFSVGKFDPISKKCLSSWIEIEESDLDKFDFINYGLATDKIPIKKDLIDETKSNEDAKYIWAPDTQNGKFCGNLHNLGNSFYSFSQVVELKYFNLHKRQDSFEFEISFYRKESLDPLLFSKLKFQQAGKKNTFALSKFNYGSKPNKSTCTQTFEDCSHSSDACLLSTKGHPGIYLRNKHCHFSIKNKPGDKLIILNDNIQIDSAICHFESSFGSHQPVTSYFCDPGPRHSPDCSDHLNVLLVSNHSLPNWTLMKKICGMGRLPKIVTSKPTAILEFMSSTDGIFANSGFLFYILTDKTYSQKITSFNTLDFKDQAELNSFKLIEQLQISACDSDMTSCTIELDEGHVQQVYQEDQSAQFKITYLFNINQYQPDQFTLRYLIRSSMFNTIAINLNKFEPSGNSCEENFFSINSLKSSEKVYFELMKFCNKSMFDQLTVKYFLIKLSDLDANKDLVVSYFDNMAPLQRKHSDFELSFEYLNFDWSNYKNDTLCDFVYDLNVDGGIGTKGLLTNPKASIFYKTNEPFLKCKYRLVARPNQYIVVRFKSIDFGDGAQDDHENESENVYFTNLNDQFTRSQYDSCSKLRKKIILKEPRHSWSNFAYNDVPDYYDMNDFDHNLDIKLCLCKKTANMSLYYVSKYDSIEIEYNLLLENNPNDLKWNQFEVEYEFKDRNCEQFLVKDFKSKSKAKIVYKSEPGLGIQSELLKFINGTKSEFSYHDNLQFYQSPETKTQREIDNLKLVLFDNLNFHCKFNIIPPKNNFIHIEFADLFISGNCDHNNIKLYSNFSLIDQNLNFKYFYYNRPSPFIRLCASNQPKSQNLIIAEFFEESIANSSFNCFNSKNKICFLTSEISHKLNPYKKKFKKTNFFNNLLIEIKSDKLKRFYFEIKYNFFSVNLPTYRNDIIEKNYKEQIAQASRHDSKHLIDNKIIYETMYDNVDCDFKCYTVEDAENKSNNVIQMCIDSSLVCDDEVHCIYNGLDESNCPLKLRPRTIFIILCSIFTFTMTVLFIFSIYKKYLMDVYESRRKKFSGQPKNSQRPKNNVRYSKTSQNENVD</sequence>
<evidence type="ECO:0000256" key="2">
    <source>
        <dbReference type="ARBA" id="ARBA00022692"/>
    </source>
</evidence>
<dbReference type="Proteomes" id="UP000276133">
    <property type="component" value="Unassembled WGS sequence"/>
</dbReference>
<evidence type="ECO:0000313" key="10">
    <source>
        <dbReference type="EMBL" id="RNA36355.1"/>
    </source>
</evidence>
<evidence type="ECO:0000256" key="9">
    <source>
        <dbReference type="SAM" id="Phobius"/>
    </source>
</evidence>
<dbReference type="Pfam" id="PF00057">
    <property type="entry name" value="Ldl_recept_a"/>
    <property type="match status" value="1"/>
</dbReference>
<dbReference type="OrthoDB" id="9988974at2759"/>
<dbReference type="EMBL" id="REGN01001198">
    <property type="protein sequence ID" value="RNA36355.1"/>
    <property type="molecule type" value="Genomic_DNA"/>
</dbReference>
<feature type="disulfide bond" evidence="7">
    <location>
        <begin position="71"/>
        <end position="86"/>
    </location>
</feature>
<dbReference type="SUPFAM" id="SSF57424">
    <property type="entry name" value="LDL receptor-like module"/>
    <property type="match status" value="1"/>
</dbReference>
<keyword evidence="3" id="KW-0677">Repeat</keyword>
<name>A0A3M7SKX3_BRAPC</name>
<dbReference type="Gene3D" id="4.10.400.10">
    <property type="entry name" value="Low-density Lipoprotein Receptor"/>
    <property type="match status" value="1"/>
</dbReference>
<dbReference type="GO" id="GO:0005886">
    <property type="term" value="C:plasma membrane"/>
    <property type="evidence" value="ECO:0007669"/>
    <property type="project" value="TreeGrafter"/>
</dbReference>
<evidence type="ECO:0000256" key="5">
    <source>
        <dbReference type="ARBA" id="ARBA00023136"/>
    </source>
</evidence>